<accession>A0A383CCV0</accession>
<evidence type="ECO:0000313" key="1">
    <source>
        <dbReference type="EMBL" id="SVE30187.1"/>
    </source>
</evidence>
<feature type="non-terminal residue" evidence="1">
    <location>
        <position position="45"/>
    </location>
</feature>
<reference evidence="1" key="1">
    <citation type="submission" date="2018-05" db="EMBL/GenBank/DDBJ databases">
        <authorList>
            <person name="Lanie J.A."/>
            <person name="Ng W.-L."/>
            <person name="Kazmierczak K.M."/>
            <person name="Andrzejewski T.M."/>
            <person name="Davidsen T.M."/>
            <person name="Wayne K.J."/>
            <person name="Tettelin H."/>
            <person name="Glass J.I."/>
            <person name="Rusch D."/>
            <person name="Podicherti R."/>
            <person name="Tsui H.-C.T."/>
            <person name="Winkler M.E."/>
        </authorList>
    </citation>
    <scope>NUCLEOTIDE SEQUENCE</scope>
</reference>
<protein>
    <submittedName>
        <fullName evidence="1">Uncharacterized protein</fullName>
    </submittedName>
</protein>
<proteinExistence type="predicted"/>
<name>A0A383CCV0_9ZZZZ</name>
<organism evidence="1">
    <name type="scientific">marine metagenome</name>
    <dbReference type="NCBI Taxonomy" id="408172"/>
    <lineage>
        <taxon>unclassified sequences</taxon>
        <taxon>metagenomes</taxon>
        <taxon>ecological metagenomes</taxon>
    </lineage>
</organism>
<dbReference type="AlphaFoldDB" id="A0A383CCV0"/>
<gene>
    <name evidence="1" type="ORF">METZ01_LOCUS483041</name>
</gene>
<dbReference type="EMBL" id="UINC01207892">
    <property type="protein sequence ID" value="SVE30187.1"/>
    <property type="molecule type" value="Genomic_DNA"/>
</dbReference>
<sequence length="45" mass="4832">MSAIFRSDTMLICLLISPFGQRYKLTARVTGATVGKGSQADKVAK</sequence>